<evidence type="ECO:0000313" key="11">
    <source>
        <dbReference type="Proteomes" id="UP001266305"/>
    </source>
</evidence>
<dbReference type="Gene3D" id="3.30.1430.10">
    <property type="match status" value="1"/>
</dbReference>
<accession>A0ABQ9TFF5</accession>
<keyword evidence="11" id="KW-1185">Reference proteome</keyword>
<protein>
    <recommendedName>
        <fullName evidence="8">60S ribosomal protein L3</fullName>
    </recommendedName>
</protein>
<evidence type="ECO:0000256" key="8">
    <source>
        <dbReference type="ARBA" id="ARBA00035354"/>
    </source>
</evidence>
<evidence type="ECO:0000256" key="2">
    <source>
        <dbReference type="ARBA" id="ARBA00022499"/>
    </source>
</evidence>
<dbReference type="EMBL" id="JASSZA010000023">
    <property type="protein sequence ID" value="KAK2083477.1"/>
    <property type="molecule type" value="Genomic_DNA"/>
</dbReference>
<name>A0ABQ9TFF5_SAGOE</name>
<dbReference type="InterPro" id="IPR000597">
    <property type="entry name" value="Ribosomal_uL3"/>
</dbReference>
<evidence type="ECO:0000256" key="5">
    <source>
        <dbReference type="ARBA" id="ARBA00022990"/>
    </source>
</evidence>
<dbReference type="PANTHER" id="PTHR11363">
    <property type="entry name" value="60S RIBOSOMAL PROTEIN L3-RELATED"/>
    <property type="match status" value="1"/>
</dbReference>
<keyword evidence="5" id="KW-0007">Acetylation</keyword>
<dbReference type="SUPFAM" id="SSF50447">
    <property type="entry name" value="Translation proteins"/>
    <property type="match status" value="1"/>
</dbReference>
<reference evidence="10 11" key="1">
    <citation type="submission" date="2023-05" db="EMBL/GenBank/DDBJ databases">
        <title>B98-5 Cell Line De Novo Hybrid Assembly: An Optical Mapping Approach.</title>
        <authorList>
            <person name="Kananen K."/>
            <person name="Auerbach J.A."/>
            <person name="Kautto E."/>
            <person name="Blachly J.S."/>
        </authorList>
    </citation>
    <scope>NUCLEOTIDE SEQUENCE [LARGE SCALE GENOMIC DNA]</scope>
    <source>
        <strain evidence="10">B95-8</strain>
        <tissue evidence="10">Cell line</tissue>
    </source>
</reference>
<proteinExistence type="inferred from homology"/>
<evidence type="ECO:0000256" key="4">
    <source>
        <dbReference type="ARBA" id="ARBA00022980"/>
    </source>
</evidence>
<evidence type="ECO:0000256" key="1">
    <source>
        <dbReference type="ARBA" id="ARBA00006540"/>
    </source>
</evidence>
<comment type="caution">
    <text evidence="10">The sequence shown here is derived from an EMBL/GenBank/DDBJ whole genome shotgun (WGS) entry which is preliminary data.</text>
</comment>
<keyword evidence="4" id="KW-0689">Ribosomal protein</keyword>
<dbReference type="PANTHER" id="PTHR11363:SF4">
    <property type="entry name" value="LARGE RIBOSOMAL SUBUNIT PROTEIN UL3"/>
    <property type="match status" value="1"/>
</dbReference>
<dbReference type="InterPro" id="IPR045077">
    <property type="entry name" value="L3_arc_euk"/>
</dbReference>
<comment type="similarity">
    <text evidence="1">Belongs to the universal ribosomal protein uL3 family.</text>
</comment>
<evidence type="ECO:0000256" key="9">
    <source>
        <dbReference type="ARBA" id="ARBA00046482"/>
    </source>
</evidence>
<keyword evidence="2" id="KW-1017">Isopeptide bond</keyword>
<keyword evidence="3" id="KW-0832">Ubl conjugation</keyword>
<organism evidence="10 11">
    <name type="scientific">Saguinus oedipus</name>
    <name type="common">Cotton-top tamarin</name>
    <name type="synonym">Oedipomidas oedipus</name>
    <dbReference type="NCBI Taxonomy" id="9490"/>
    <lineage>
        <taxon>Eukaryota</taxon>
        <taxon>Metazoa</taxon>
        <taxon>Chordata</taxon>
        <taxon>Craniata</taxon>
        <taxon>Vertebrata</taxon>
        <taxon>Euteleostomi</taxon>
        <taxon>Mammalia</taxon>
        <taxon>Eutheria</taxon>
        <taxon>Euarchontoglires</taxon>
        <taxon>Primates</taxon>
        <taxon>Haplorrhini</taxon>
        <taxon>Platyrrhini</taxon>
        <taxon>Cebidae</taxon>
        <taxon>Callitrichinae</taxon>
        <taxon>Saguinus</taxon>
    </lineage>
</organism>
<comment type="subunit">
    <text evidence="9">Component of the large ribosomal subunit. Interacts with DHX33.</text>
</comment>
<dbReference type="InterPro" id="IPR009000">
    <property type="entry name" value="Transl_B-barrel_sf"/>
</dbReference>
<gene>
    <name evidence="10" type="ORF">P7K49_038713</name>
</gene>
<evidence type="ECO:0000256" key="3">
    <source>
        <dbReference type="ARBA" id="ARBA00022843"/>
    </source>
</evidence>
<dbReference type="Pfam" id="PF00297">
    <property type="entry name" value="Ribosomal_L3"/>
    <property type="match status" value="2"/>
</dbReference>
<dbReference type="Proteomes" id="UP001266305">
    <property type="component" value="Unassembled WGS sequence"/>
</dbReference>
<evidence type="ECO:0000256" key="6">
    <source>
        <dbReference type="ARBA" id="ARBA00023274"/>
    </source>
</evidence>
<comment type="function">
    <text evidence="7">Component of the large ribosomal subunit. The ribosome is a large ribonucleoprotein complex responsible for the synthesis of proteins in the cell.</text>
</comment>
<evidence type="ECO:0000313" key="10">
    <source>
        <dbReference type="EMBL" id="KAK2083477.1"/>
    </source>
</evidence>
<sequence>MTHIVREVDRPGYKVKKKEVAESVTIVETTPMDKNGKKQLEKDFSSMKKYCQVIHIIAHSQMHLLPLGQKKAHLMEIQVNGGTMAQKLD</sequence>
<evidence type="ECO:0000256" key="7">
    <source>
        <dbReference type="ARBA" id="ARBA00034092"/>
    </source>
</evidence>
<keyword evidence="6" id="KW-0687">Ribonucleoprotein</keyword>